<evidence type="ECO:0000259" key="3">
    <source>
        <dbReference type="Pfam" id="PF01248"/>
    </source>
</evidence>
<keyword evidence="5" id="KW-0687">Ribonucleoprotein</keyword>
<dbReference type="RefSeq" id="WP_120118042.1">
    <property type="nucleotide sequence ID" value="NZ_BORI01000016.1"/>
</dbReference>
<dbReference type="InterPro" id="IPR004038">
    <property type="entry name" value="Ribosomal_eL8/eL30/eS12/Gad45"/>
</dbReference>
<reference evidence="4 7" key="2">
    <citation type="submission" date="2021-03" db="EMBL/GenBank/DDBJ databases">
        <title>Antimicrobial resistance genes in bacteria isolated from Japanese honey, and their potential for conferring macrolide and lincosamide resistance in the American foulbrood pathogen Paenibacillus larvae.</title>
        <authorList>
            <person name="Okamoto M."/>
            <person name="Kumagai M."/>
            <person name="Kanamori H."/>
            <person name="Takamatsu D."/>
        </authorList>
    </citation>
    <scope>NUCLEOTIDE SEQUENCE [LARGE SCALE GENOMIC DNA]</scope>
    <source>
        <strain evidence="4 7">J6TS1</strain>
    </source>
</reference>
<name>A0A429X4Q5_SIMTE</name>
<organism evidence="5 6">
    <name type="scientific">Siminovitchia terrae</name>
    <name type="common">Bacillus terrae</name>
    <dbReference type="NCBI Taxonomy" id="1914933"/>
    <lineage>
        <taxon>Bacteria</taxon>
        <taxon>Bacillati</taxon>
        <taxon>Bacillota</taxon>
        <taxon>Bacilli</taxon>
        <taxon>Bacillales</taxon>
        <taxon>Bacillaceae</taxon>
        <taxon>Siminovitchia</taxon>
    </lineage>
</organism>
<dbReference type="GO" id="GO:0003723">
    <property type="term" value="F:RNA binding"/>
    <property type="evidence" value="ECO:0007669"/>
    <property type="project" value="UniProtKB-UniRule"/>
</dbReference>
<evidence type="ECO:0000256" key="1">
    <source>
        <dbReference type="ARBA" id="ARBA00022884"/>
    </source>
</evidence>
<evidence type="ECO:0000256" key="2">
    <source>
        <dbReference type="HAMAP-Rule" id="MF_00574"/>
    </source>
</evidence>
<dbReference type="Gene3D" id="3.30.1330.30">
    <property type="match status" value="1"/>
</dbReference>
<dbReference type="Proteomes" id="UP000680670">
    <property type="component" value="Unassembled WGS sequence"/>
</dbReference>
<dbReference type="InterPro" id="IPR023460">
    <property type="entry name" value="RNA_bf_YbxF-like"/>
</dbReference>
<protein>
    <recommendedName>
        <fullName evidence="2">RNA-binding protein D5F11_017820</fullName>
    </recommendedName>
    <alternativeName>
        <fullName evidence="2">Ribosomal protein eL8-like</fullName>
    </alternativeName>
</protein>
<comment type="similarity">
    <text evidence="2">Belongs to the eukaryotic ribosomal protein eL8 family.</text>
</comment>
<evidence type="ECO:0000313" key="6">
    <source>
        <dbReference type="Proteomes" id="UP000287296"/>
    </source>
</evidence>
<dbReference type="OrthoDB" id="2353623at2"/>
<dbReference type="Proteomes" id="UP000287296">
    <property type="component" value="Unassembled WGS sequence"/>
</dbReference>
<evidence type="ECO:0000313" key="5">
    <source>
        <dbReference type="EMBL" id="RST58321.1"/>
    </source>
</evidence>
<keyword evidence="1 2" id="KW-0694">RNA-binding</keyword>
<sequence>MSYEKVLQDANLIIGTKQTVRALRSGHAKEVFVAQDADSRITDNIINTAKELDVPVTKVDSMKKLGKACGIDVGAAAVAIIH</sequence>
<dbReference type="EMBL" id="BORJ01000018">
    <property type="protein sequence ID" value="GIN98892.1"/>
    <property type="molecule type" value="Genomic_DNA"/>
</dbReference>
<dbReference type="HAMAP" id="MF_00574">
    <property type="entry name" value="Ribosomal_eL8_Bact"/>
    <property type="match status" value="1"/>
</dbReference>
<dbReference type="EMBL" id="QYTW02000021">
    <property type="protein sequence ID" value="RST58321.1"/>
    <property type="molecule type" value="Genomic_DNA"/>
</dbReference>
<feature type="domain" description="Ribosomal protein eL8/eL30/eS12/Gadd45" evidence="3">
    <location>
        <begin position="5"/>
        <end position="81"/>
    </location>
</feature>
<keyword evidence="7" id="KW-1185">Reference proteome</keyword>
<dbReference type="SUPFAM" id="SSF55315">
    <property type="entry name" value="L30e-like"/>
    <property type="match status" value="1"/>
</dbReference>
<comment type="caution">
    <text evidence="5">The sequence shown here is derived from an EMBL/GenBank/DDBJ whole genome shotgun (WGS) entry which is preliminary data.</text>
</comment>
<evidence type="ECO:0000313" key="7">
    <source>
        <dbReference type="Proteomes" id="UP000680670"/>
    </source>
</evidence>
<dbReference type="Pfam" id="PF01248">
    <property type="entry name" value="Ribosomal_L7Ae"/>
    <property type="match status" value="1"/>
</dbReference>
<proteinExistence type="inferred from homology"/>
<keyword evidence="5" id="KW-0689">Ribosomal protein</keyword>
<evidence type="ECO:0000313" key="4">
    <source>
        <dbReference type="EMBL" id="GIN98892.1"/>
    </source>
</evidence>
<dbReference type="GO" id="GO:0005840">
    <property type="term" value="C:ribosome"/>
    <property type="evidence" value="ECO:0007669"/>
    <property type="project" value="UniProtKB-KW"/>
</dbReference>
<dbReference type="AlphaFoldDB" id="A0A429X4Q5"/>
<dbReference type="NCBIfam" id="NF010125">
    <property type="entry name" value="PRK13602.1"/>
    <property type="match status" value="1"/>
</dbReference>
<reference evidence="5 6" key="1">
    <citation type="submission" date="2018-12" db="EMBL/GenBank/DDBJ databases">
        <authorList>
            <person name="Sun L."/>
            <person name="Chen Z."/>
        </authorList>
    </citation>
    <scope>NUCLEOTIDE SEQUENCE [LARGE SCALE GENOMIC DNA]</scope>
    <source>
        <strain evidence="5 6">LMG 29736</strain>
    </source>
</reference>
<accession>A0A429X4Q5</accession>
<gene>
    <name evidence="4" type="primary">rplGB</name>
    <name evidence="5" type="ORF">D5F11_017820</name>
    <name evidence="4" type="ORF">J6TS1_47620</name>
</gene>
<dbReference type="InterPro" id="IPR029064">
    <property type="entry name" value="Ribosomal_eL30-like_sf"/>
</dbReference>